<feature type="binding site" evidence="9">
    <location>
        <position position="221"/>
    </location>
    <ligand>
        <name>[4Fe-4S] cluster</name>
        <dbReference type="ChEBI" id="CHEBI:49883"/>
    </ligand>
</feature>
<keyword evidence="2 9" id="KW-0004">4Fe-4S</keyword>
<dbReference type="InterPro" id="IPR000581">
    <property type="entry name" value="ILV_EDD_N"/>
</dbReference>
<dbReference type="PROSITE" id="PS00887">
    <property type="entry name" value="ILVD_EDD_2"/>
    <property type="match status" value="1"/>
</dbReference>
<feature type="domain" description="Dihydroxy-acid/6-phosphogluconate dehydratase C-terminal" evidence="12">
    <location>
        <begin position="406"/>
        <end position="598"/>
    </location>
</feature>
<keyword evidence="3 9" id="KW-0479">Metal-binding</keyword>
<dbReference type="AlphaFoldDB" id="A0A0W0RVN2"/>
<evidence type="ECO:0000256" key="4">
    <source>
        <dbReference type="ARBA" id="ARBA00023004"/>
    </source>
</evidence>
<dbReference type="InterPro" id="IPR004786">
    <property type="entry name" value="6-phosphgluc_deHydtase"/>
</dbReference>
<evidence type="ECO:0000256" key="5">
    <source>
        <dbReference type="ARBA" id="ARBA00023014"/>
    </source>
</evidence>
<dbReference type="GO" id="GO:0019521">
    <property type="term" value="P:D-gluconate metabolic process"/>
    <property type="evidence" value="ECO:0007669"/>
    <property type="project" value="UniProtKB-KW"/>
</dbReference>
<gene>
    <name evidence="9 13" type="primary">edd</name>
    <name evidence="13" type="ORF">Lboz_1032</name>
</gene>
<dbReference type="InterPro" id="IPR042096">
    <property type="entry name" value="Dihydro-acid_dehy_C"/>
</dbReference>
<dbReference type="InterPro" id="IPR056740">
    <property type="entry name" value="ILV_EDD_C"/>
</dbReference>
<evidence type="ECO:0000256" key="6">
    <source>
        <dbReference type="ARBA" id="ARBA00023064"/>
    </source>
</evidence>
<dbReference type="EC" id="4.2.1.12" evidence="9 10"/>
<keyword evidence="6 9" id="KW-0311">Gluconate utilization</keyword>
<comment type="pathway">
    <text evidence="9">Carbohydrate metabolism; Entner-Doudoroff pathway.</text>
</comment>
<evidence type="ECO:0000313" key="13">
    <source>
        <dbReference type="EMBL" id="KTC75045.1"/>
    </source>
</evidence>
<feature type="binding site" evidence="9">
    <location>
        <position position="154"/>
    </location>
    <ligand>
        <name>[4Fe-4S] cluster</name>
        <dbReference type="ChEBI" id="CHEBI:49883"/>
    </ligand>
</feature>
<keyword evidence="14" id="KW-1185">Reference proteome</keyword>
<evidence type="ECO:0000256" key="3">
    <source>
        <dbReference type="ARBA" id="ARBA00022723"/>
    </source>
</evidence>
<dbReference type="GO" id="GO:0051539">
    <property type="term" value="F:4 iron, 4 sulfur cluster binding"/>
    <property type="evidence" value="ECO:0007669"/>
    <property type="project" value="UniProtKB-UniRule"/>
</dbReference>
<proteinExistence type="inferred from homology"/>
<dbReference type="SUPFAM" id="SSF143975">
    <property type="entry name" value="IlvD/EDD N-terminal domain-like"/>
    <property type="match status" value="1"/>
</dbReference>
<evidence type="ECO:0000256" key="9">
    <source>
        <dbReference type="HAMAP-Rule" id="MF_02094"/>
    </source>
</evidence>
<dbReference type="OrthoDB" id="9807077at2"/>
<dbReference type="Proteomes" id="UP000054695">
    <property type="component" value="Unassembled WGS sequence"/>
</dbReference>
<dbReference type="PANTHER" id="PTHR43661:SF1">
    <property type="entry name" value="PHOSPHOGLUCONATE DEHYDRATASE"/>
    <property type="match status" value="1"/>
</dbReference>
<keyword evidence="4 9" id="KW-0408">Iron</keyword>
<dbReference type="Pfam" id="PF00920">
    <property type="entry name" value="ILVD_EDD_N"/>
    <property type="match status" value="1"/>
</dbReference>
<dbReference type="PROSITE" id="PS00886">
    <property type="entry name" value="ILVD_EDD_1"/>
    <property type="match status" value="1"/>
</dbReference>
<comment type="similarity">
    <text evidence="1 9">Belongs to the IlvD/Edd family.</text>
</comment>
<feature type="domain" description="Dihydroxy-acid/6-phosphogluconate dehydratase N-terminal" evidence="11">
    <location>
        <begin position="65"/>
        <end position="379"/>
    </location>
</feature>
<evidence type="ECO:0000259" key="11">
    <source>
        <dbReference type="Pfam" id="PF00920"/>
    </source>
</evidence>
<keyword evidence="7 9" id="KW-0456">Lyase</keyword>
<dbReference type="RefSeq" id="WP_058458713.1">
    <property type="nucleotide sequence ID" value="NZ_CAAAIY010000004.1"/>
</dbReference>
<name>A0A0W0RVN2_LEGBO</name>
<dbReference type="NCBIfam" id="TIGR01196">
    <property type="entry name" value="edd"/>
    <property type="match status" value="1"/>
</dbReference>
<evidence type="ECO:0000256" key="1">
    <source>
        <dbReference type="ARBA" id="ARBA00006486"/>
    </source>
</evidence>
<evidence type="ECO:0000256" key="10">
    <source>
        <dbReference type="NCBIfam" id="TIGR01196"/>
    </source>
</evidence>
<evidence type="ECO:0000256" key="8">
    <source>
        <dbReference type="ARBA" id="ARBA00023277"/>
    </source>
</evidence>
<dbReference type="UniPathway" id="UPA00226"/>
<evidence type="ECO:0000259" key="12">
    <source>
        <dbReference type="Pfam" id="PF24877"/>
    </source>
</evidence>
<keyword evidence="5 9" id="KW-0411">Iron-sulfur</keyword>
<comment type="catalytic activity">
    <reaction evidence="9">
        <text>6-phospho-D-gluconate = 2-dehydro-3-deoxy-6-phospho-D-gluconate + H2O</text>
        <dbReference type="Rhea" id="RHEA:17277"/>
        <dbReference type="ChEBI" id="CHEBI:15377"/>
        <dbReference type="ChEBI" id="CHEBI:57569"/>
        <dbReference type="ChEBI" id="CHEBI:58759"/>
        <dbReference type="EC" id="4.2.1.12"/>
    </reaction>
</comment>
<organism evidence="13 14">
    <name type="scientific">Legionella bozemanae</name>
    <name type="common">Fluoribacter bozemanae</name>
    <dbReference type="NCBI Taxonomy" id="447"/>
    <lineage>
        <taxon>Bacteria</taxon>
        <taxon>Pseudomonadati</taxon>
        <taxon>Pseudomonadota</taxon>
        <taxon>Gammaproteobacteria</taxon>
        <taxon>Legionellales</taxon>
        <taxon>Legionellaceae</taxon>
        <taxon>Legionella</taxon>
    </lineage>
</organism>
<evidence type="ECO:0000256" key="7">
    <source>
        <dbReference type="ARBA" id="ARBA00023239"/>
    </source>
</evidence>
<dbReference type="GO" id="GO:0046872">
    <property type="term" value="F:metal ion binding"/>
    <property type="evidence" value="ECO:0007669"/>
    <property type="project" value="UniProtKB-KW"/>
</dbReference>
<dbReference type="Pfam" id="PF24877">
    <property type="entry name" value="ILV_EDD_C"/>
    <property type="match status" value="1"/>
</dbReference>
<comment type="caution">
    <text evidence="13">The sequence shown here is derived from an EMBL/GenBank/DDBJ whole genome shotgun (WGS) entry which is preliminary data.</text>
</comment>
<comment type="function">
    <text evidence="9">Catalyzes the dehydration of 6-phospho-D-gluconate to 2-dehydro-3-deoxy-6-phospho-D-gluconate.</text>
</comment>
<accession>A0A0W0RVN2</accession>
<protein>
    <recommendedName>
        <fullName evidence="9 10">Phosphogluconate dehydratase</fullName>
        <ecNumber evidence="9 10">4.2.1.12</ecNumber>
    </recommendedName>
</protein>
<dbReference type="PATRIC" id="fig|447.4.peg.1110"/>
<dbReference type="GO" id="GO:0004456">
    <property type="term" value="F:phosphogluconate dehydratase activity"/>
    <property type="evidence" value="ECO:0007669"/>
    <property type="project" value="UniProtKB-UniRule"/>
</dbReference>
<dbReference type="HAMAP" id="MF_02094">
    <property type="entry name" value="Edd"/>
    <property type="match status" value="1"/>
</dbReference>
<dbReference type="InterPro" id="IPR020558">
    <property type="entry name" value="DiOHA_6PGluconate_deHydtase_CS"/>
</dbReference>
<evidence type="ECO:0000313" key="14">
    <source>
        <dbReference type="Proteomes" id="UP000054695"/>
    </source>
</evidence>
<evidence type="ECO:0000256" key="2">
    <source>
        <dbReference type="ARBA" id="ARBA00022485"/>
    </source>
</evidence>
<dbReference type="GO" id="GO:0005829">
    <property type="term" value="C:cytosol"/>
    <property type="evidence" value="ECO:0007669"/>
    <property type="project" value="TreeGrafter"/>
</dbReference>
<keyword evidence="8 9" id="KW-0119">Carbohydrate metabolism</keyword>
<dbReference type="STRING" id="447.Lboz_1032"/>
<dbReference type="Gene3D" id="3.50.30.80">
    <property type="entry name" value="IlvD/EDD C-terminal domain-like"/>
    <property type="match status" value="1"/>
</dbReference>
<dbReference type="PANTHER" id="PTHR43661">
    <property type="entry name" value="D-XYLONATE DEHYDRATASE"/>
    <property type="match status" value="1"/>
</dbReference>
<comment type="cofactor">
    <cofactor evidence="9">
        <name>[4Fe-4S] cluster</name>
        <dbReference type="ChEBI" id="CHEBI:49883"/>
    </cofactor>
    <text evidence="9">Binds 1 [4Fe-4S] cluster.</text>
</comment>
<reference evidence="13 14" key="1">
    <citation type="submission" date="2015-11" db="EMBL/GenBank/DDBJ databases">
        <title>Genomic analysis of 38 Legionella species identifies large and diverse effector repertoires.</title>
        <authorList>
            <person name="Burstein D."/>
            <person name="Amaro F."/>
            <person name="Zusman T."/>
            <person name="Lifshitz Z."/>
            <person name="Cohen O."/>
            <person name="Gilbert J.A."/>
            <person name="Pupko T."/>
            <person name="Shuman H.A."/>
            <person name="Segal G."/>
        </authorList>
    </citation>
    <scope>NUCLEOTIDE SEQUENCE [LARGE SCALE GENOMIC DNA]</scope>
    <source>
        <strain evidence="13 14">WIGA</strain>
    </source>
</reference>
<dbReference type="GO" id="GO:0009255">
    <property type="term" value="P:Entner-Doudoroff pathway through 6-phosphogluconate"/>
    <property type="evidence" value="ECO:0007669"/>
    <property type="project" value="UniProtKB-UniRule"/>
</dbReference>
<sequence length="611" mass="65460">MHPVVAQVTDRIRERSAHNRDSYLKHIEKLRMKGPQRSLLHCGNLAHGFAACAKLDKANLSGMSKANIAIISAYNDMLSAHQPYGDYPSLIKEAISAAGGVAQFAGGVPAMCDGITQGQIGMELSLLSRDVIAMSAAIGLSHNMFDGGLMLGICDKIVPGLLMAALSFGHLPFIFIPAGPMPSGISNQEKARIRQLYAVGKADKNALLEAEAGSYHSPGTCTFYGTANSNQLIIETMGLQLPGSSFINPGTPLRDALTWAAAQQILSLTDLGEDYLPIGQLMDVKNIVNGIVALLASGGSTNHTMHLIAIAAMAGYSINWDDFAQLSAVTPLIAKIYPNGYADINHFQRAGGMAYFIHALLDAQLVHEDVHTVIGYGLQRYTQQPLLDNERLLWISGPSVSNDESVLTSTKTPFKAQGGLQVLSGNIGRAVIKTSGLAVGKSKIKAPAVVCSSQEEFEQMFQKGILEQDCVVVLRFQGPKACGMPELHQLTPKLGVLMDKGYQVALVTDGRMSGASGKVPAAIHVTPEAIDNEVLSRIETGDMILIDAEQGILQLLVSDYELGLRSSAVLNEVEFHRGMGRELFTSLRSQFTGAEQGACSLFQGKESCYDF</sequence>
<dbReference type="SUPFAM" id="SSF52016">
    <property type="entry name" value="LeuD/IlvD-like"/>
    <property type="match status" value="1"/>
</dbReference>
<dbReference type="EMBL" id="LNXU01000012">
    <property type="protein sequence ID" value="KTC75045.1"/>
    <property type="molecule type" value="Genomic_DNA"/>
</dbReference>
<dbReference type="InterPro" id="IPR037237">
    <property type="entry name" value="IlvD/EDD_N"/>
</dbReference>